<name>M2Y108_GALSU</name>
<dbReference type="EMBL" id="KB454508">
    <property type="protein sequence ID" value="EME29499.1"/>
    <property type="molecule type" value="Genomic_DNA"/>
</dbReference>
<keyword evidence="2" id="KW-1185">Reference proteome</keyword>
<accession>M2Y108</accession>
<dbReference type="Gramene" id="EME29499">
    <property type="protein sequence ID" value="EME29499"/>
    <property type="gene ID" value="Gasu_31380"/>
</dbReference>
<proteinExistence type="predicted"/>
<dbReference type="KEGG" id="gsl:Gasu_31380"/>
<dbReference type="AlphaFoldDB" id="M2Y108"/>
<reference evidence="2" key="1">
    <citation type="journal article" date="2013" name="Science">
        <title>Gene transfer from bacteria and archaea facilitated evolution of an extremophilic eukaryote.</title>
        <authorList>
            <person name="Schonknecht G."/>
            <person name="Chen W.H."/>
            <person name="Ternes C.M."/>
            <person name="Barbier G.G."/>
            <person name="Shrestha R.P."/>
            <person name="Stanke M."/>
            <person name="Brautigam A."/>
            <person name="Baker B.J."/>
            <person name="Banfield J.F."/>
            <person name="Garavito R.M."/>
            <person name="Carr K."/>
            <person name="Wilkerson C."/>
            <person name="Rensing S.A."/>
            <person name="Gagneul D."/>
            <person name="Dickenson N.E."/>
            <person name="Oesterhelt C."/>
            <person name="Lercher M.J."/>
            <person name="Weber A.P."/>
        </authorList>
    </citation>
    <scope>NUCLEOTIDE SEQUENCE [LARGE SCALE GENOMIC DNA]</scope>
    <source>
        <strain evidence="2">074W</strain>
    </source>
</reference>
<dbReference type="Proteomes" id="UP000030680">
    <property type="component" value="Unassembled WGS sequence"/>
</dbReference>
<protein>
    <submittedName>
        <fullName evidence="1">Uncharacterized protein</fullName>
    </submittedName>
</protein>
<dbReference type="GeneID" id="17088319"/>
<evidence type="ECO:0000313" key="1">
    <source>
        <dbReference type="EMBL" id="EME29499.1"/>
    </source>
</evidence>
<dbReference type="OrthoDB" id="10328908at2759"/>
<sequence length="655" mass="77300">MQRLLKTWNDRGRYCRIWQHFFVALLSTGTTVPPLKTTTLEPTEHMFNLLHYGKVKVYPSRERVLQLLNTMKQEKSCESGKGNKSSGRIHFQRIFFASEEEAENKLKQAAMNEVTHRQRGALTALIRPIFFQAYVQLGRHSAWKLVSVLENVCSKEETAEEARIRQLAIEQCIKALWTESWKRKDVETLTFLLTLIKVFSQKKQPMRIVDLERLIQYQYHIQKSSVADNLIKATKSREQVNQIRELYWKLAEQFPQSSKLHNLYLLFCHNELSTTQAKKEMHLVLSCDHFSFSCETFRVLLPSVSNKDHFILYLKVANQRKLFRRPVFSIWVIKAMFRLYDISTNQVERLKWLQLMQLYLECQLNKGISVPKETIEEVMIELARRGQVKASLHLFWFLKSCWMSGPDRRVLRILLLTTSRNSFPTCQHQVNEIWKLLMGRREANTIVAKDQKLYIYACGMSKQVDKLLALRHSIFDEKIELYMALIHALLWNHLKEEALLLLQQLETQFPYFNASLMGCFLLPPRSILWMLSNDEVRTLLERCYSVDLFLELLAKHSLFIKGDPFFRRDIVQILVRFWYLLDSVGVHGMEDCSYDWIFSELEYFQRHECYSHSASGKEESYKERILDHSFVKLLVEKGMDELAGRLDMFACICKI</sequence>
<evidence type="ECO:0000313" key="2">
    <source>
        <dbReference type="Proteomes" id="UP000030680"/>
    </source>
</evidence>
<gene>
    <name evidence="1" type="ORF">Gasu_31380</name>
</gene>
<organism evidence="1 2">
    <name type="scientific">Galdieria sulphuraria</name>
    <name type="common">Red alga</name>
    <dbReference type="NCBI Taxonomy" id="130081"/>
    <lineage>
        <taxon>Eukaryota</taxon>
        <taxon>Rhodophyta</taxon>
        <taxon>Bangiophyceae</taxon>
        <taxon>Galdieriales</taxon>
        <taxon>Galdieriaceae</taxon>
        <taxon>Galdieria</taxon>
    </lineage>
</organism>
<dbReference type="RefSeq" id="XP_005706019.1">
    <property type="nucleotide sequence ID" value="XM_005705962.1"/>
</dbReference>